<accession>A0A1J9PZ93</accession>
<dbReference type="Gene3D" id="1.25.40.20">
    <property type="entry name" value="Ankyrin repeat-containing domain"/>
    <property type="match status" value="1"/>
</dbReference>
<dbReference type="SUPFAM" id="SSF48403">
    <property type="entry name" value="Ankyrin repeat"/>
    <property type="match status" value="1"/>
</dbReference>
<evidence type="ECO:0000313" key="5">
    <source>
        <dbReference type="Proteomes" id="UP000242791"/>
    </source>
</evidence>
<reference evidence="4 5" key="1">
    <citation type="submission" date="2015-08" db="EMBL/GenBank/DDBJ databases">
        <title>Emmonsia species relationships and genome sequence.</title>
        <authorList>
            <person name="Cuomo C.A."/>
            <person name="Schwartz I.S."/>
            <person name="Kenyon C."/>
            <person name="De Hoog G.S."/>
            <person name="Govender N.P."/>
            <person name="Botha A."/>
            <person name="Moreno L."/>
            <person name="De Vries M."/>
            <person name="Munoz J.F."/>
            <person name="Stielow J.B."/>
        </authorList>
    </citation>
    <scope>NUCLEOTIDE SEQUENCE [LARGE SCALE GENOMIC DNA]</scope>
    <source>
        <strain evidence="4 5">EI222</strain>
    </source>
</reference>
<evidence type="ECO:0000256" key="1">
    <source>
        <dbReference type="ARBA" id="ARBA00022737"/>
    </source>
</evidence>
<dbReference type="Proteomes" id="UP000242791">
    <property type="component" value="Unassembled WGS sequence"/>
</dbReference>
<protein>
    <submittedName>
        <fullName evidence="4">Uncharacterized protein</fullName>
    </submittedName>
</protein>
<sequence>MANANAITDGGSVLYQAVMHDNSQIVKTLLDHDADFNATFPHHNNYSISSSEIPLHSALRAGRMNAFEFLLGVHHLEHSSDQGHSGFDIVDSSGLTALHRAAAYGNFSAVSDLPNKGADILAKTSSGETALELAFSLLNASVVLELLEMNWPSFYADVPIPRDEVQLLTTGCFNNFSRGKQMLDNDLPSKLDEDFHHPRCAHRILERVTISNSSPAVQGFETPFSSPADSDFADRPELCSF</sequence>
<gene>
    <name evidence="4" type="ORF">ACJ73_07010</name>
</gene>
<dbReference type="PROSITE" id="PS50088">
    <property type="entry name" value="ANK_REPEAT"/>
    <property type="match status" value="2"/>
</dbReference>
<evidence type="ECO:0000313" key="4">
    <source>
        <dbReference type="EMBL" id="OJD21649.1"/>
    </source>
</evidence>
<dbReference type="PROSITE" id="PS50297">
    <property type="entry name" value="ANK_REP_REGION"/>
    <property type="match status" value="2"/>
</dbReference>
<dbReference type="PANTHER" id="PTHR24178">
    <property type="entry name" value="MOLTING PROTEIN MLT-4"/>
    <property type="match status" value="1"/>
</dbReference>
<feature type="repeat" description="ANK" evidence="3">
    <location>
        <begin position="93"/>
        <end position="125"/>
    </location>
</feature>
<proteinExistence type="predicted"/>
<comment type="caution">
    <text evidence="4">The sequence shown here is derived from an EMBL/GenBank/DDBJ whole genome shotgun (WGS) entry which is preliminary data.</text>
</comment>
<dbReference type="Pfam" id="PF13637">
    <property type="entry name" value="Ank_4"/>
    <property type="match status" value="1"/>
</dbReference>
<dbReference type="OrthoDB" id="341259at2759"/>
<keyword evidence="2 3" id="KW-0040">ANK repeat</keyword>
<dbReference type="SMART" id="SM00248">
    <property type="entry name" value="ANK"/>
    <property type="match status" value="3"/>
</dbReference>
<name>A0A1J9PZ93_9EURO</name>
<dbReference type="InterPro" id="IPR002110">
    <property type="entry name" value="Ankyrin_rpt"/>
</dbReference>
<dbReference type="InterPro" id="IPR036770">
    <property type="entry name" value="Ankyrin_rpt-contain_sf"/>
</dbReference>
<dbReference type="EMBL" id="LGTZ01001335">
    <property type="protein sequence ID" value="OJD21649.1"/>
    <property type="molecule type" value="Genomic_DNA"/>
</dbReference>
<dbReference type="VEuPathDB" id="FungiDB:ACJ73_07010"/>
<keyword evidence="5" id="KW-1185">Reference proteome</keyword>
<evidence type="ECO:0000256" key="3">
    <source>
        <dbReference type="PROSITE-ProRule" id="PRU00023"/>
    </source>
</evidence>
<feature type="repeat" description="ANK" evidence="3">
    <location>
        <begin position="9"/>
        <end position="41"/>
    </location>
</feature>
<evidence type="ECO:0000256" key="2">
    <source>
        <dbReference type="ARBA" id="ARBA00023043"/>
    </source>
</evidence>
<dbReference type="AlphaFoldDB" id="A0A1J9PZ93"/>
<keyword evidence="1" id="KW-0677">Repeat</keyword>
<dbReference type="Pfam" id="PF00023">
    <property type="entry name" value="Ank"/>
    <property type="match status" value="1"/>
</dbReference>
<organism evidence="4 5">
    <name type="scientific">Blastomyces percursus</name>
    <dbReference type="NCBI Taxonomy" id="1658174"/>
    <lineage>
        <taxon>Eukaryota</taxon>
        <taxon>Fungi</taxon>
        <taxon>Dikarya</taxon>
        <taxon>Ascomycota</taxon>
        <taxon>Pezizomycotina</taxon>
        <taxon>Eurotiomycetes</taxon>
        <taxon>Eurotiomycetidae</taxon>
        <taxon>Onygenales</taxon>
        <taxon>Ajellomycetaceae</taxon>
        <taxon>Blastomyces</taxon>
    </lineage>
</organism>